<evidence type="ECO:0000256" key="1">
    <source>
        <dbReference type="ARBA" id="ARBA00004418"/>
    </source>
</evidence>
<keyword evidence="4" id="KW-0732">Signal</keyword>
<evidence type="ECO:0000256" key="4">
    <source>
        <dbReference type="SAM" id="SignalP"/>
    </source>
</evidence>
<dbReference type="Pfam" id="PF13416">
    <property type="entry name" value="SBP_bac_8"/>
    <property type="match status" value="1"/>
</dbReference>
<evidence type="ECO:0000313" key="5">
    <source>
        <dbReference type="EMBL" id="GLQ10501.1"/>
    </source>
</evidence>
<evidence type="ECO:0000256" key="3">
    <source>
        <dbReference type="ARBA" id="ARBA00022764"/>
    </source>
</evidence>
<dbReference type="InterPro" id="IPR006059">
    <property type="entry name" value="SBP"/>
</dbReference>
<dbReference type="SUPFAM" id="SSF53850">
    <property type="entry name" value="Periplasmic binding protein-like II"/>
    <property type="match status" value="1"/>
</dbReference>
<dbReference type="InterPro" id="IPR050490">
    <property type="entry name" value="Bact_solute-bd_prot1"/>
</dbReference>
<gene>
    <name evidence="5" type="ORF">GCM10007913_24330</name>
</gene>
<feature type="chain" id="PRO_5046812572" evidence="4">
    <location>
        <begin position="30"/>
        <end position="428"/>
    </location>
</feature>
<reference evidence="5" key="1">
    <citation type="journal article" date="2014" name="Int. J. Syst. Evol. Microbiol.">
        <title>Complete genome of a new Firmicutes species belonging to the dominant human colonic microbiota ('Ruminococcus bicirculans') reveals two chromosomes and a selective capacity to utilize plant glucans.</title>
        <authorList>
            <consortium name="NISC Comparative Sequencing Program"/>
            <person name="Wegmann U."/>
            <person name="Louis P."/>
            <person name="Goesmann A."/>
            <person name="Henrissat B."/>
            <person name="Duncan S.H."/>
            <person name="Flint H.J."/>
        </authorList>
    </citation>
    <scope>NUCLEOTIDE SEQUENCE</scope>
    <source>
        <strain evidence="5">NBRC 103855</strain>
    </source>
</reference>
<sequence length="428" mass="45351">MFRIPRRQFLLGSSMLAASSGLGLSSAFAQQASLRLAFWGGQDRANRTYAVVDKFTEESGAEIDGEFIAWDDYWTRLATQVSGGAAPDILQMDYRYIVEYASRGAIAPLDDFIGNVLQLDDFDADQIAGGRVNGKLYGISLGSNSAAMIYNATVFEEVGIAPPDLTTTYDDYRVMGEAFASANLRNGIKVLSDSSGSDVMLENWLRQNGSALFTAEGMIGFDETALAEWFRLWADLRDAGVIVSAEDQALSTASAEASMIITNKAATTPIHSNELVVYQGISPDRLGLASYPLIGGGAGGHYRKPSQFFSVSGTSQNAEQAAAFISYFVNDPAAAKLLGVERGVPCTQTARDAVADELTPESRAALDFVASLGELVGPLPPSPPPAAGEVSKALGNISQEIAFGMRSPEEAAQAFVADAAAILARSSS</sequence>
<accession>A0ABQ5UEY1</accession>
<comment type="caution">
    <text evidence="5">The sequence shown here is derived from an EMBL/GenBank/DDBJ whole genome shotgun (WGS) entry which is preliminary data.</text>
</comment>
<dbReference type="PANTHER" id="PTHR43649:SF11">
    <property type="entry name" value="ABC TRANSPORTER SUBSTRATE-BINDING PROTEIN YESO-RELATED"/>
    <property type="match status" value="1"/>
</dbReference>
<dbReference type="PANTHER" id="PTHR43649">
    <property type="entry name" value="ARABINOSE-BINDING PROTEIN-RELATED"/>
    <property type="match status" value="1"/>
</dbReference>
<dbReference type="PROSITE" id="PS51318">
    <property type="entry name" value="TAT"/>
    <property type="match status" value="1"/>
</dbReference>
<dbReference type="Proteomes" id="UP001161406">
    <property type="component" value="Unassembled WGS sequence"/>
</dbReference>
<dbReference type="Gene3D" id="3.40.190.10">
    <property type="entry name" value="Periplasmic binding protein-like II"/>
    <property type="match status" value="2"/>
</dbReference>
<evidence type="ECO:0000313" key="6">
    <source>
        <dbReference type="Proteomes" id="UP001161406"/>
    </source>
</evidence>
<keyword evidence="5" id="KW-0067">ATP-binding</keyword>
<keyword evidence="5" id="KW-0547">Nucleotide-binding</keyword>
<protein>
    <submittedName>
        <fullName evidence="5">ABC transporter ATP-binding protein</fullName>
    </submittedName>
</protein>
<keyword evidence="3" id="KW-0574">Periplasm</keyword>
<evidence type="ECO:0000256" key="2">
    <source>
        <dbReference type="ARBA" id="ARBA00008520"/>
    </source>
</evidence>
<organism evidence="5 6">
    <name type="scientific">Devosia yakushimensis</name>
    <dbReference type="NCBI Taxonomy" id="470028"/>
    <lineage>
        <taxon>Bacteria</taxon>
        <taxon>Pseudomonadati</taxon>
        <taxon>Pseudomonadota</taxon>
        <taxon>Alphaproteobacteria</taxon>
        <taxon>Hyphomicrobiales</taxon>
        <taxon>Devosiaceae</taxon>
        <taxon>Devosia</taxon>
    </lineage>
</organism>
<name>A0ABQ5UEY1_9HYPH</name>
<feature type="signal peptide" evidence="4">
    <location>
        <begin position="1"/>
        <end position="29"/>
    </location>
</feature>
<keyword evidence="6" id="KW-1185">Reference proteome</keyword>
<comment type="similarity">
    <text evidence="2">Belongs to the bacterial solute-binding protein 1 family.</text>
</comment>
<dbReference type="GO" id="GO:0005524">
    <property type="term" value="F:ATP binding"/>
    <property type="evidence" value="ECO:0007669"/>
    <property type="project" value="UniProtKB-KW"/>
</dbReference>
<dbReference type="EMBL" id="BSNG01000001">
    <property type="protein sequence ID" value="GLQ10501.1"/>
    <property type="molecule type" value="Genomic_DNA"/>
</dbReference>
<dbReference type="InterPro" id="IPR006311">
    <property type="entry name" value="TAT_signal"/>
</dbReference>
<comment type="subcellular location">
    <subcellularLocation>
        <location evidence="1">Periplasm</location>
    </subcellularLocation>
</comment>
<dbReference type="RefSeq" id="WP_284391140.1">
    <property type="nucleotide sequence ID" value="NZ_BSNG01000001.1"/>
</dbReference>
<reference evidence="5" key="2">
    <citation type="submission" date="2023-01" db="EMBL/GenBank/DDBJ databases">
        <title>Draft genome sequence of Devosia yakushimensis strain NBRC 103855.</title>
        <authorList>
            <person name="Sun Q."/>
            <person name="Mori K."/>
        </authorList>
    </citation>
    <scope>NUCLEOTIDE SEQUENCE</scope>
    <source>
        <strain evidence="5">NBRC 103855</strain>
    </source>
</reference>
<proteinExistence type="inferred from homology"/>